<name>A0AC58UQV1_TOBAC</name>
<evidence type="ECO:0000313" key="2">
    <source>
        <dbReference type="RefSeq" id="XP_075111858.1"/>
    </source>
</evidence>
<keyword evidence="1" id="KW-1185">Reference proteome</keyword>
<reference evidence="1" key="1">
    <citation type="journal article" date="2014" name="Nat. Commun.">
        <title>The tobacco genome sequence and its comparison with those of tomato and potato.</title>
        <authorList>
            <person name="Sierro N."/>
            <person name="Battey J.N."/>
            <person name="Ouadi S."/>
            <person name="Bakaher N."/>
            <person name="Bovet L."/>
            <person name="Willig A."/>
            <person name="Goepfert S."/>
            <person name="Peitsch M.C."/>
            <person name="Ivanov N.V."/>
        </authorList>
    </citation>
    <scope>NUCLEOTIDE SEQUENCE [LARGE SCALE GENOMIC DNA]</scope>
</reference>
<organism evidence="1 2">
    <name type="scientific">Nicotiana tabacum</name>
    <name type="common">Common tobacco</name>
    <dbReference type="NCBI Taxonomy" id="4097"/>
    <lineage>
        <taxon>Eukaryota</taxon>
        <taxon>Viridiplantae</taxon>
        <taxon>Streptophyta</taxon>
        <taxon>Embryophyta</taxon>
        <taxon>Tracheophyta</taxon>
        <taxon>Spermatophyta</taxon>
        <taxon>Magnoliopsida</taxon>
        <taxon>eudicotyledons</taxon>
        <taxon>Gunneridae</taxon>
        <taxon>Pentapetalae</taxon>
        <taxon>asterids</taxon>
        <taxon>lamiids</taxon>
        <taxon>Solanales</taxon>
        <taxon>Solanaceae</taxon>
        <taxon>Nicotianoideae</taxon>
        <taxon>Nicotianeae</taxon>
        <taxon>Nicotiana</taxon>
    </lineage>
</organism>
<reference evidence="2" key="2">
    <citation type="submission" date="2025-08" db="UniProtKB">
        <authorList>
            <consortium name="RefSeq"/>
        </authorList>
    </citation>
    <scope>IDENTIFICATION</scope>
    <source>
        <tissue evidence="2">Leaf</tissue>
    </source>
</reference>
<evidence type="ECO:0000313" key="1">
    <source>
        <dbReference type="Proteomes" id="UP000790787"/>
    </source>
</evidence>
<dbReference type="RefSeq" id="XP_075111858.1">
    <property type="nucleotide sequence ID" value="XM_075255757.1"/>
</dbReference>
<accession>A0AC58UQV1</accession>
<protein>
    <submittedName>
        <fullName evidence="2">Uncharacterized protein LOC142181997</fullName>
    </submittedName>
</protein>
<dbReference type="Proteomes" id="UP000790787">
    <property type="component" value="Chromosome 6"/>
</dbReference>
<gene>
    <name evidence="2" type="primary">LOC142181997</name>
</gene>
<sequence>MATFTFANAQQFKRTQHIVNAIAVSTEYAVRCVWQPALENQVNANFEKRVQKWIIDSHHVARRGGTKPERICVDIWNQLLKKWNTPEWKKKSEHVKLNKASTKGGALHTRGSISFAAHRLRLEKERRGDVTYAKMFVETHKKKKKDDTREG</sequence>
<proteinExistence type="predicted"/>